<reference evidence="3 4" key="1">
    <citation type="journal article" date="2013" name="Curr. Biol.">
        <title>The Genome of the Foraminiferan Reticulomyxa filosa.</title>
        <authorList>
            <person name="Glockner G."/>
            <person name="Hulsmann N."/>
            <person name="Schleicher M."/>
            <person name="Noegel A.A."/>
            <person name="Eichinger L."/>
            <person name="Gallinger C."/>
            <person name="Pawlowski J."/>
            <person name="Sierra R."/>
            <person name="Euteneuer U."/>
            <person name="Pillet L."/>
            <person name="Moustafa A."/>
            <person name="Platzer M."/>
            <person name="Groth M."/>
            <person name="Szafranski K."/>
            <person name="Schliwa M."/>
        </authorList>
    </citation>
    <scope>NUCLEOTIDE SEQUENCE [LARGE SCALE GENOMIC DNA]</scope>
</reference>
<name>X6PBZ6_RETFI</name>
<feature type="region of interest" description="Disordered" evidence="2">
    <location>
        <begin position="97"/>
        <end position="130"/>
    </location>
</feature>
<dbReference type="EMBL" id="ASPP01001391">
    <property type="protein sequence ID" value="ETO35701.1"/>
    <property type="molecule type" value="Genomic_DNA"/>
</dbReference>
<evidence type="ECO:0000256" key="2">
    <source>
        <dbReference type="SAM" id="MobiDB-lite"/>
    </source>
</evidence>
<protein>
    <submittedName>
        <fullName evidence="3">Uncharacterized protein</fullName>
    </submittedName>
</protein>
<evidence type="ECO:0000313" key="4">
    <source>
        <dbReference type="Proteomes" id="UP000023152"/>
    </source>
</evidence>
<dbReference type="AlphaFoldDB" id="X6PBZ6"/>
<feature type="coiled-coil region" evidence="1">
    <location>
        <begin position="9"/>
        <end position="55"/>
    </location>
</feature>
<keyword evidence="1" id="KW-0175">Coiled coil</keyword>
<organism evidence="3 4">
    <name type="scientific">Reticulomyxa filosa</name>
    <dbReference type="NCBI Taxonomy" id="46433"/>
    <lineage>
        <taxon>Eukaryota</taxon>
        <taxon>Sar</taxon>
        <taxon>Rhizaria</taxon>
        <taxon>Retaria</taxon>
        <taxon>Foraminifera</taxon>
        <taxon>Monothalamids</taxon>
        <taxon>Reticulomyxidae</taxon>
        <taxon>Reticulomyxa</taxon>
    </lineage>
</organism>
<dbReference type="Proteomes" id="UP000023152">
    <property type="component" value="Unassembled WGS sequence"/>
</dbReference>
<feature type="compositionally biased region" description="Basic and acidic residues" evidence="2">
    <location>
        <begin position="216"/>
        <end position="226"/>
    </location>
</feature>
<evidence type="ECO:0000313" key="3">
    <source>
        <dbReference type="EMBL" id="ETO35701.1"/>
    </source>
</evidence>
<feature type="compositionally biased region" description="Acidic residues" evidence="2">
    <location>
        <begin position="201"/>
        <end position="212"/>
    </location>
</feature>
<comment type="caution">
    <text evidence="3">The sequence shown here is derived from an EMBL/GenBank/DDBJ whole genome shotgun (WGS) entry which is preliminary data.</text>
</comment>
<feature type="region of interest" description="Disordered" evidence="2">
    <location>
        <begin position="201"/>
        <end position="226"/>
    </location>
</feature>
<evidence type="ECO:0000256" key="1">
    <source>
        <dbReference type="SAM" id="Coils"/>
    </source>
</evidence>
<gene>
    <name evidence="3" type="ORF">RFI_01361</name>
</gene>
<keyword evidence="4" id="KW-1185">Reference proteome</keyword>
<accession>X6PBZ6</accession>
<sequence length="419" mass="49608">TELSTDATMLDVQAQAQEEMETIATLEKEMEKERMKQEEKMNNLKEQRKQQLLLKYFVEWLQNSKSHLKVLANIRSQYQAITEHCLITAPRIISAQMTSNSNPDSNPSPSQNQNEQNEQNQNSNSKLKSNGINWKTNFVCWKPNELFAQECPNDSNRLCTQSKARIHKLFEEQTNLFRPPRLSPDMKKAIFGERLKEFEYEEISDNENDTDTDNNNARKEDKIQSGEKTSKLHWSQVFDEQNINWLLQNILEWLKTNKLTEETKDELLDKSVHGFVTRSFRHPNKHKENADQIWTENRDRERDRNRIRMKERRSNLPLLLLKIKKLSFACLLRTQLDISTQYSQIQLERGISYLGVNIPILHFLPETSRFLFFLTKWSLCFQKKKKTDLNCINTLILNDFFEERRELCLQNKCTLVCLN</sequence>
<feature type="non-terminal residue" evidence="3">
    <location>
        <position position="1"/>
    </location>
</feature>
<feature type="compositionally biased region" description="Low complexity" evidence="2">
    <location>
        <begin position="99"/>
        <end position="125"/>
    </location>
</feature>
<proteinExistence type="predicted"/>